<evidence type="ECO:0000313" key="2">
    <source>
        <dbReference type="EMBL" id="PMD18590.1"/>
    </source>
</evidence>
<dbReference type="Proteomes" id="UP000235672">
    <property type="component" value="Unassembled WGS sequence"/>
</dbReference>
<reference evidence="2 3" key="1">
    <citation type="submission" date="2016-05" db="EMBL/GenBank/DDBJ databases">
        <title>A degradative enzymes factory behind the ericoid mycorrhizal symbiosis.</title>
        <authorList>
            <consortium name="DOE Joint Genome Institute"/>
            <person name="Martino E."/>
            <person name="Morin E."/>
            <person name="Grelet G."/>
            <person name="Kuo A."/>
            <person name="Kohler A."/>
            <person name="Daghino S."/>
            <person name="Barry K."/>
            <person name="Choi C."/>
            <person name="Cichocki N."/>
            <person name="Clum A."/>
            <person name="Copeland A."/>
            <person name="Hainaut M."/>
            <person name="Haridas S."/>
            <person name="Labutti K."/>
            <person name="Lindquist E."/>
            <person name="Lipzen A."/>
            <person name="Khouja H.-R."/>
            <person name="Murat C."/>
            <person name="Ohm R."/>
            <person name="Olson A."/>
            <person name="Spatafora J."/>
            <person name="Veneault-Fourrey C."/>
            <person name="Henrissat B."/>
            <person name="Grigoriev I."/>
            <person name="Martin F."/>
            <person name="Perotto S."/>
        </authorList>
    </citation>
    <scope>NUCLEOTIDE SEQUENCE [LARGE SCALE GENOMIC DNA]</scope>
    <source>
        <strain evidence="2 3">UAMH 7357</strain>
    </source>
</reference>
<sequence length="205" mass="23219">MTREASPTALDPSTALLNERASADSRPRQIPLTFKQWTSTNPIPKTGVSAETALTFDIADYRIYLSQGPFDSSHFSRFRQLVEAVRRVDRANFDFVPSRETRESTAITILWTFRDWNRWTRKRVNSHHGASSSGHERHVAAVAAYAEVLRLWPDELSRYLELRDEVANIQRRALNDELDLAGTLENNPTEVEGASAPNYLQASSS</sequence>
<organism evidence="2 3">
    <name type="scientific">Hyaloscypha hepaticicola</name>
    <dbReference type="NCBI Taxonomy" id="2082293"/>
    <lineage>
        <taxon>Eukaryota</taxon>
        <taxon>Fungi</taxon>
        <taxon>Dikarya</taxon>
        <taxon>Ascomycota</taxon>
        <taxon>Pezizomycotina</taxon>
        <taxon>Leotiomycetes</taxon>
        <taxon>Helotiales</taxon>
        <taxon>Hyaloscyphaceae</taxon>
        <taxon>Hyaloscypha</taxon>
    </lineage>
</organism>
<dbReference type="AlphaFoldDB" id="A0A2J6PX21"/>
<dbReference type="OrthoDB" id="10344554at2759"/>
<feature type="region of interest" description="Disordered" evidence="1">
    <location>
        <begin position="184"/>
        <end position="205"/>
    </location>
</feature>
<accession>A0A2J6PX21</accession>
<dbReference type="EMBL" id="KZ613493">
    <property type="protein sequence ID" value="PMD18590.1"/>
    <property type="molecule type" value="Genomic_DNA"/>
</dbReference>
<evidence type="ECO:0000256" key="1">
    <source>
        <dbReference type="SAM" id="MobiDB-lite"/>
    </source>
</evidence>
<proteinExistence type="predicted"/>
<gene>
    <name evidence="2" type="ORF">NA56DRAFT_751273</name>
</gene>
<protein>
    <submittedName>
        <fullName evidence="2">Uncharacterized protein</fullName>
    </submittedName>
</protein>
<evidence type="ECO:0000313" key="3">
    <source>
        <dbReference type="Proteomes" id="UP000235672"/>
    </source>
</evidence>
<name>A0A2J6PX21_9HELO</name>
<keyword evidence="3" id="KW-1185">Reference proteome</keyword>